<dbReference type="PROSITE" id="PS51257">
    <property type="entry name" value="PROKAR_LIPOPROTEIN"/>
    <property type="match status" value="1"/>
</dbReference>
<accession>A0A1G5YDT3</accession>
<protein>
    <submittedName>
        <fullName evidence="2">Uncharacterized protein</fullName>
    </submittedName>
</protein>
<keyword evidence="1" id="KW-1133">Transmembrane helix</keyword>
<dbReference type="AlphaFoldDB" id="A0A1G5YDT3"/>
<evidence type="ECO:0000313" key="2">
    <source>
        <dbReference type="EMBL" id="SDA80901.1"/>
    </source>
</evidence>
<keyword evidence="1" id="KW-0812">Transmembrane</keyword>
<name>A0A1G5YDT3_9BACT</name>
<reference evidence="3" key="1">
    <citation type="submission" date="2016-10" db="EMBL/GenBank/DDBJ databases">
        <authorList>
            <person name="Varghese N."/>
            <person name="Submissions S."/>
        </authorList>
    </citation>
    <scope>NUCLEOTIDE SEQUENCE [LARGE SCALE GENOMIC DNA]</scope>
    <source>
        <strain evidence="3">DSM 22703</strain>
    </source>
</reference>
<evidence type="ECO:0000256" key="1">
    <source>
        <dbReference type="SAM" id="Phobius"/>
    </source>
</evidence>
<dbReference type="Proteomes" id="UP000198756">
    <property type="component" value="Unassembled WGS sequence"/>
</dbReference>
<feature type="transmembrane region" description="Helical" evidence="1">
    <location>
        <begin position="119"/>
        <end position="138"/>
    </location>
</feature>
<dbReference type="EMBL" id="FMXE01000016">
    <property type="protein sequence ID" value="SDA80901.1"/>
    <property type="molecule type" value="Genomic_DNA"/>
</dbReference>
<proteinExistence type="predicted"/>
<feature type="transmembrane region" description="Helical" evidence="1">
    <location>
        <begin position="12"/>
        <end position="30"/>
    </location>
</feature>
<keyword evidence="3" id="KW-1185">Reference proteome</keyword>
<feature type="transmembrane region" description="Helical" evidence="1">
    <location>
        <begin position="42"/>
        <end position="64"/>
    </location>
</feature>
<feature type="transmembrane region" description="Helical" evidence="1">
    <location>
        <begin position="144"/>
        <end position="161"/>
    </location>
</feature>
<feature type="transmembrane region" description="Helical" evidence="1">
    <location>
        <begin position="211"/>
        <end position="236"/>
    </location>
</feature>
<feature type="transmembrane region" description="Helical" evidence="1">
    <location>
        <begin position="84"/>
        <end position="107"/>
    </location>
</feature>
<evidence type="ECO:0000313" key="3">
    <source>
        <dbReference type="Proteomes" id="UP000198756"/>
    </source>
</evidence>
<gene>
    <name evidence="2" type="ORF">SAMN03080617_02479</name>
</gene>
<sequence length="249" mass="29470">MLSFWDRVNNWYFISISCILILALLFFFFLDKEKKGKPEFYLPFCLIILTVFYEYLAAVTVHFKEVNKWLYQVFNYTYENNYNLWVYNFFGAHLTSLLFLALIYQYLFSPLKKRIVKGLSLLFIISYVVFQVLGIESIFEQQAYSILVGDSAVIIVCGFYFMELISHPEYSEINPIKAFSFWQVTAILFNDTLKFLLEISFNYIISVSMNLMASLYIISMLTWLMVLCSFLVPIILNTRFFAPKELSYE</sequence>
<organism evidence="2 3">
    <name type="scientific">Algoriphagus alkaliphilus</name>
    <dbReference type="NCBI Taxonomy" id="279824"/>
    <lineage>
        <taxon>Bacteria</taxon>
        <taxon>Pseudomonadati</taxon>
        <taxon>Bacteroidota</taxon>
        <taxon>Cytophagia</taxon>
        <taxon>Cytophagales</taxon>
        <taxon>Cyclobacteriaceae</taxon>
        <taxon>Algoriphagus</taxon>
    </lineage>
</organism>
<keyword evidence="1" id="KW-0472">Membrane</keyword>
<feature type="transmembrane region" description="Helical" evidence="1">
    <location>
        <begin position="181"/>
        <end position="205"/>
    </location>
</feature>
<dbReference type="STRING" id="279824.SAMN03080617_02479"/>